<dbReference type="AlphaFoldDB" id="A0A6B0V4V7"/>
<accession>A0A6B0V4V7</accession>
<reference evidence="2" key="1">
    <citation type="submission" date="2019-12" db="EMBL/GenBank/DDBJ databases">
        <title>An insight into the sialome of adult female Ixodes ricinus ticks feeding for 6 days.</title>
        <authorList>
            <person name="Perner J."/>
            <person name="Ribeiro J.M.C."/>
        </authorList>
    </citation>
    <scope>NUCLEOTIDE SEQUENCE</scope>
    <source>
        <strain evidence="2">Semi-engorged</strain>
        <tissue evidence="2">Salivary glands</tissue>
    </source>
</reference>
<evidence type="ECO:0000256" key="1">
    <source>
        <dbReference type="SAM" id="MobiDB-lite"/>
    </source>
</evidence>
<dbReference type="EMBL" id="GIFC01014996">
    <property type="protein sequence ID" value="MXU97079.1"/>
    <property type="molecule type" value="Transcribed_RNA"/>
</dbReference>
<name>A0A6B0V4V7_IXORI</name>
<protein>
    <submittedName>
        <fullName evidence="2">Uncharacterized protein</fullName>
    </submittedName>
</protein>
<sequence>MRPCMGSSTRSSLCLGTSWSWPPGCGGTWSSSACLGGARSTCRVTPSTSGTSNRTYSRRLFSAKGSPRTSDSSCRGTPMPTSLQSWPVQVEGSRLNRTCSTTRSRPSRPTTGTWWSAEDIALTQARWDAPNSFVVSMFVVFTVSWNVRSEAEAQSQASRRETVSLRVHPFYDAEKGKESALFFSPKYAKLCLMANVPWGIEGSIFVNSSYVMLKKYNASSHVVQNYIYRSLFKKMPNASWGIGR</sequence>
<feature type="region of interest" description="Disordered" evidence="1">
    <location>
        <begin position="62"/>
        <end position="86"/>
    </location>
</feature>
<feature type="compositionally biased region" description="Polar residues" evidence="1">
    <location>
        <begin position="67"/>
        <end position="86"/>
    </location>
</feature>
<proteinExistence type="predicted"/>
<organism evidence="2">
    <name type="scientific">Ixodes ricinus</name>
    <name type="common">Common tick</name>
    <name type="synonym">Acarus ricinus</name>
    <dbReference type="NCBI Taxonomy" id="34613"/>
    <lineage>
        <taxon>Eukaryota</taxon>
        <taxon>Metazoa</taxon>
        <taxon>Ecdysozoa</taxon>
        <taxon>Arthropoda</taxon>
        <taxon>Chelicerata</taxon>
        <taxon>Arachnida</taxon>
        <taxon>Acari</taxon>
        <taxon>Parasitiformes</taxon>
        <taxon>Ixodida</taxon>
        <taxon>Ixodoidea</taxon>
        <taxon>Ixodidae</taxon>
        <taxon>Ixodinae</taxon>
        <taxon>Ixodes</taxon>
    </lineage>
</organism>
<evidence type="ECO:0000313" key="2">
    <source>
        <dbReference type="EMBL" id="MXU97079.1"/>
    </source>
</evidence>
<dbReference type="PROSITE" id="PS51257">
    <property type="entry name" value="PROKAR_LIPOPROTEIN"/>
    <property type="match status" value="1"/>
</dbReference>